<dbReference type="EMBL" id="BIFR01000002">
    <property type="protein sequence ID" value="GCE16125.1"/>
    <property type="molecule type" value="Genomic_DNA"/>
</dbReference>
<sequence length="266" mass="30337">MIEHRALLWRQINKHFFPLTYPLQNELNWEKVAADLTNPALSYPAYYLVPHHGLAEGYLSPRQPVVWELIERLSCIPRTRPILLQQALAGTPGSIVDLGCGTATTSLQLAHFLPQAHFHLIDLSPYALAAAQWQAQRNGVLQQVSCIHALAEATGLPSAQTDLVLTCLLFHELPRPATQAVLREAWRLLRPGGRLLIFDAIQQAFPWPWFDAYFNRGLGSMLHEVYWSDYMALPLWKLCQEMGFCKVERRLLPVLPWIYQLISVIK</sequence>
<accession>A0A402AAZ2</accession>
<proteinExistence type="predicted"/>
<gene>
    <name evidence="2" type="ORF">KTT_59840</name>
</gene>
<dbReference type="OrthoDB" id="9801363at2"/>
<dbReference type="GO" id="GO:0008168">
    <property type="term" value="F:methyltransferase activity"/>
    <property type="evidence" value="ECO:0007669"/>
    <property type="project" value="UniProtKB-KW"/>
</dbReference>
<dbReference type="InterPro" id="IPR041698">
    <property type="entry name" value="Methyltransf_25"/>
</dbReference>
<evidence type="ECO:0000259" key="1">
    <source>
        <dbReference type="Pfam" id="PF13649"/>
    </source>
</evidence>
<dbReference type="RefSeq" id="WP_126583507.1">
    <property type="nucleotide sequence ID" value="NZ_BIFR01000002.1"/>
</dbReference>
<evidence type="ECO:0000313" key="3">
    <source>
        <dbReference type="Proteomes" id="UP000287352"/>
    </source>
</evidence>
<dbReference type="Pfam" id="PF13649">
    <property type="entry name" value="Methyltransf_25"/>
    <property type="match status" value="1"/>
</dbReference>
<evidence type="ECO:0000313" key="2">
    <source>
        <dbReference type="EMBL" id="GCE16125.1"/>
    </source>
</evidence>
<keyword evidence="2" id="KW-0808">Transferase</keyword>
<protein>
    <submittedName>
        <fullName evidence="2">Methyltransferase type 11</fullName>
    </submittedName>
</protein>
<dbReference type="Gene3D" id="3.40.50.150">
    <property type="entry name" value="Vaccinia Virus protein VP39"/>
    <property type="match status" value="1"/>
</dbReference>
<keyword evidence="3" id="KW-1185">Reference proteome</keyword>
<dbReference type="AlphaFoldDB" id="A0A402AAZ2"/>
<organism evidence="2 3">
    <name type="scientific">Tengunoibacter tsumagoiensis</name>
    <dbReference type="NCBI Taxonomy" id="2014871"/>
    <lineage>
        <taxon>Bacteria</taxon>
        <taxon>Bacillati</taxon>
        <taxon>Chloroflexota</taxon>
        <taxon>Ktedonobacteria</taxon>
        <taxon>Ktedonobacterales</taxon>
        <taxon>Dictyobacteraceae</taxon>
        <taxon>Tengunoibacter</taxon>
    </lineage>
</organism>
<dbReference type="SUPFAM" id="SSF53335">
    <property type="entry name" value="S-adenosyl-L-methionine-dependent methyltransferases"/>
    <property type="match status" value="1"/>
</dbReference>
<dbReference type="CDD" id="cd02440">
    <property type="entry name" value="AdoMet_MTases"/>
    <property type="match status" value="1"/>
</dbReference>
<keyword evidence="2" id="KW-0489">Methyltransferase</keyword>
<dbReference type="Proteomes" id="UP000287352">
    <property type="component" value="Unassembled WGS sequence"/>
</dbReference>
<dbReference type="GO" id="GO:0032259">
    <property type="term" value="P:methylation"/>
    <property type="evidence" value="ECO:0007669"/>
    <property type="project" value="UniProtKB-KW"/>
</dbReference>
<dbReference type="InterPro" id="IPR050508">
    <property type="entry name" value="Methyltransf_Superfamily"/>
</dbReference>
<comment type="caution">
    <text evidence="2">The sequence shown here is derived from an EMBL/GenBank/DDBJ whole genome shotgun (WGS) entry which is preliminary data.</text>
</comment>
<feature type="domain" description="Methyltransferase" evidence="1">
    <location>
        <begin position="95"/>
        <end position="193"/>
    </location>
</feature>
<reference evidence="3" key="1">
    <citation type="submission" date="2018-12" db="EMBL/GenBank/DDBJ databases">
        <title>Tengunoibacter tsumagoiensis gen. nov., sp. nov., Dictyobacter kobayashii sp. nov., D. alpinus sp. nov., and D. joshuensis sp. nov. and description of Dictyobacteraceae fam. nov. within the order Ktedonobacterales isolated from Tengu-no-mugimeshi.</title>
        <authorList>
            <person name="Wang C.M."/>
            <person name="Zheng Y."/>
            <person name="Sakai Y."/>
            <person name="Toyoda A."/>
            <person name="Minakuchi Y."/>
            <person name="Abe K."/>
            <person name="Yokota A."/>
            <person name="Yabe S."/>
        </authorList>
    </citation>
    <scope>NUCLEOTIDE SEQUENCE [LARGE SCALE GENOMIC DNA]</scope>
    <source>
        <strain evidence="3">Uno3</strain>
    </source>
</reference>
<dbReference type="PANTHER" id="PTHR42912:SF80">
    <property type="entry name" value="METHYLTRANSFERASE DOMAIN-CONTAINING PROTEIN"/>
    <property type="match status" value="1"/>
</dbReference>
<name>A0A402AAZ2_9CHLR</name>
<dbReference type="PANTHER" id="PTHR42912">
    <property type="entry name" value="METHYLTRANSFERASE"/>
    <property type="match status" value="1"/>
</dbReference>
<dbReference type="InterPro" id="IPR029063">
    <property type="entry name" value="SAM-dependent_MTases_sf"/>
</dbReference>